<evidence type="ECO:0000313" key="3">
    <source>
        <dbReference type="EMBL" id="QDS87702.1"/>
    </source>
</evidence>
<dbReference type="AlphaFoldDB" id="A0A517LYK8"/>
<evidence type="ECO:0000259" key="2">
    <source>
        <dbReference type="Pfam" id="PF10816"/>
    </source>
</evidence>
<organism evidence="3 4">
    <name type="scientific">Rosistilla ulvae</name>
    <dbReference type="NCBI Taxonomy" id="1930277"/>
    <lineage>
        <taxon>Bacteria</taxon>
        <taxon>Pseudomonadati</taxon>
        <taxon>Planctomycetota</taxon>
        <taxon>Planctomycetia</taxon>
        <taxon>Pirellulales</taxon>
        <taxon>Pirellulaceae</taxon>
        <taxon>Rosistilla</taxon>
    </lineage>
</organism>
<feature type="compositionally biased region" description="Low complexity" evidence="1">
    <location>
        <begin position="35"/>
        <end position="53"/>
    </location>
</feature>
<dbReference type="Proteomes" id="UP000319557">
    <property type="component" value="Chromosome"/>
</dbReference>
<dbReference type="InterPro" id="IPR021212">
    <property type="entry name" value="DUF2760"/>
</dbReference>
<dbReference type="RefSeq" id="WP_218934690.1">
    <property type="nucleotide sequence ID" value="NZ_CP036261.1"/>
</dbReference>
<dbReference type="EMBL" id="CP036261">
    <property type="protein sequence ID" value="QDS87702.1"/>
    <property type="molecule type" value="Genomic_DNA"/>
</dbReference>
<keyword evidence="4" id="KW-1185">Reference proteome</keyword>
<protein>
    <recommendedName>
        <fullName evidence="2">DUF2760 domain-containing protein</fullName>
    </recommendedName>
</protein>
<name>A0A517LYK8_9BACT</name>
<sequence>MSIGLAIQAFFKILFNREAAAAYQRLTSGEAVDQPTPAAAESTPAEAPAKAQAPAPPKPTRSDAIGLLAALQREARFVDLVQESLDAYSDEQVGAAARDVLRDTKKVLDRMFAIAPLTDAEEGDSMQTPAEVDPGQIRLTGNVHGDAPFSGTIAHHGWKAAKCELPRWSGSPESDRVIAPIELEIA</sequence>
<feature type="domain" description="DUF2760" evidence="2">
    <location>
        <begin position="62"/>
        <end position="184"/>
    </location>
</feature>
<dbReference type="Pfam" id="PF10816">
    <property type="entry name" value="DUF2760"/>
    <property type="match status" value="1"/>
</dbReference>
<accession>A0A517LYK8</accession>
<gene>
    <name evidence="3" type="ORF">EC9_18810</name>
</gene>
<dbReference type="KEGG" id="ruv:EC9_18810"/>
<evidence type="ECO:0000313" key="4">
    <source>
        <dbReference type="Proteomes" id="UP000319557"/>
    </source>
</evidence>
<reference evidence="3 4" key="1">
    <citation type="submission" date="2019-02" db="EMBL/GenBank/DDBJ databases">
        <title>Deep-cultivation of Planctomycetes and their phenomic and genomic characterization uncovers novel biology.</title>
        <authorList>
            <person name="Wiegand S."/>
            <person name="Jogler M."/>
            <person name="Boedeker C."/>
            <person name="Pinto D."/>
            <person name="Vollmers J."/>
            <person name="Rivas-Marin E."/>
            <person name="Kohn T."/>
            <person name="Peeters S.H."/>
            <person name="Heuer A."/>
            <person name="Rast P."/>
            <person name="Oberbeckmann S."/>
            <person name="Bunk B."/>
            <person name="Jeske O."/>
            <person name="Meyerdierks A."/>
            <person name="Storesund J.E."/>
            <person name="Kallscheuer N."/>
            <person name="Luecker S."/>
            <person name="Lage O.M."/>
            <person name="Pohl T."/>
            <person name="Merkel B.J."/>
            <person name="Hornburger P."/>
            <person name="Mueller R.-W."/>
            <person name="Bruemmer F."/>
            <person name="Labrenz M."/>
            <person name="Spormann A.M."/>
            <person name="Op den Camp H."/>
            <person name="Overmann J."/>
            <person name="Amann R."/>
            <person name="Jetten M.S.M."/>
            <person name="Mascher T."/>
            <person name="Medema M.H."/>
            <person name="Devos D.P."/>
            <person name="Kaster A.-K."/>
            <person name="Ovreas L."/>
            <person name="Rohde M."/>
            <person name="Galperin M.Y."/>
            <person name="Jogler C."/>
        </authorList>
    </citation>
    <scope>NUCLEOTIDE SEQUENCE [LARGE SCALE GENOMIC DNA]</scope>
    <source>
        <strain evidence="3 4">EC9</strain>
    </source>
</reference>
<proteinExistence type="predicted"/>
<feature type="region of interest" description="Disordered" evidence="1">
    <location>
        <begin position="29"/>
        <end position="62"/>
    </location>
</feature>
<evidence type="ECO:0000256" key="1">
    <source>
        <dbReference type="SAM" id="MobiDB-lite"/>
    </source>
</evidence>